<dbReference type="EMBL" id="BQNB010010623">
    <property type="protein sequence ID" value="GJS79786.1"/>
    <property type="molecule type" value="Genomic_DNA"/>
</dbReference>
<reference evidence="2" key="1">
    <citation type="journal article" date="2022" name="Int. J. Mol. Sci.">
        <title>Draft Genome of Tanacetum Coccineum: Genomic Comparison of Closely Related Tanacetum-Family Plants.</title>
        <authorList>
            <person name="Yamashiro T."/>
            <person name="Shiraishi A."/>
            <person name="Nakayama K."/>
            <person name="Satake H."/>
        </authorList>
    </citation>
    <scope>NUCLEOTIDE SEQUENCE</scope>
</reference>
<evidence type="ECO:0000313" key="3">
    <source>
        <dbReference type="Proteomes" id="UP001151760"/>
    </source>
</evidence>
<accession>A0ABQ4YRY3</accession>
<name>A0ABQ4YRY3_9ASTR</name>
<dbReference type="Proteomes" id="UP001151760">
    <property type="component" value="Unassembled WGS sequence"/>
</dbReference>
<comment type="caution">
    <text evidence="2">The sequence shown here is derived from an EMBL/GenBank/DDBJ whole genome shotgun (WGS) entry which is preliminary data.</text>
</comment>
<feature type="region of interest" description="Disordered" evidence="1">
    <location>
        <begin position="1"/>
        <end position="23"/>
    </location>
</feature>
<keyword evidence="3" id="KW-1185">Reference proteome</keyword>
<gene>
    <name evidence="2" type="ORF">Tco_0729667</name>
</gene>
<proteinExistence type="predicted"/>
<evidence type="ECO:0000313" key="2">
    <source>
        <dbReference type="EMBL" id="GJS79786.1"/>
    </source>
</evidence>
<sequence length="196" mass="22755">MTGREPSTTLNEIRNEGTSNHNTTNQIIIKGHLSVLRELLKEPRNRDLIKPMLLNFNDDAKDTDEEVEKIIKKKGKEKSVTEDTKDKKKSMVGDEDLTKPFKEVLKCPFTRRIIKFSSPRHMLPANAKIYDDIGDLEDHITRFTGMGNQGEWPMPVWCWMFQQDGKTRAWFDKFPLGSINNWGDLQEKFLNRFGNA</sequence>
<organism evidence="2 3">
    <name type="scientific">Tanacetum coccineum</name>
    <dbReference type="NCBI Taxonomy" id="301880"/>
    <lineage>
        <taxon>Eukaryota</taxon>
        <taxon>Viridiplantae</taxon>
        <taxon>Streptophyta</taxon>
        <taxon>Embryophyta</taxon>
        <taxon>Tracheophyta</taxon>
        <taxon>Spermatophyta</taxon>
        <taxon>Magnoliopsida</taxon>
        <taxon>eudicotyledons</taxon>
        <taxon>Gunneridae</taxon>
        <taxon>Pentapetalae</taxon>
        <taxon>asterids</taxon>
        <taxon>campanulids</taxon>
        <taxon>Asterales</taxon>
        <taxon>Asteraceae</taxon>
        <taxon>Asteroideae</taxon>
        <taxon>Anthemideae</taxon>
        <taxon>Anthemidinae</taxon>
        <taxon>Tanacetum</taxon>
    </lineage>
</organism>
<reference evidence="2" key="2">
    <citation type="submission" date="2022-01" db="EMBL/GenBank/DDBJ databases">
        <authorList>
            <person name="Yamashiro T."/>
            <person name="Shiraishi A."/>
            <person name="Satake H."/>
            <person name="Nakayama K."/>
        </authorList>
    </citation>
    <scope>NUCLEOTIDE SEQUENCE</scope>
</reference>
<evidence type="ECO:0008006" key="4">
    <source>
        <dbReference type="Google" id="ProtNLM"/>
    </source>
</evidence>
<protein>
    <recommendedName>
        <fullName evidence="4">Retrotransposon gag domain-containing protein</fullName>
    </recommendedName>
</protein>
<evidence type="ECO:0000256" key="1">
    <source>
        <dbReference type="SAM" id="MobiDB-lite"/>
    </source>
</evidence>